<dbReference type="PANTHER" id="PTHR30154:SF46">
    <property type="entry name" value="TRANSCRIPTIONAL REGULATORY PROTEIN"/>
    <property type="match status" value="1"/>
</dbReference>
<dbReference type="Pfam" id="PF01037">
    <property type="entry name" value="AsnC_trans_reg"/>
    <property type="match status" value="1"/>
</dbReference>
<dbReference type="PANTHER" id="PTHR30154">
    <property type="entry name" value="LEUCINE-RESPONSIVE REGULATORY PROTEIN"/>
    <property type="match status" value="1"/>
</dbReference>
<dbReference type="GO" id="GO:0005829">
    <property type="term" value="C:cytosol"/>
    <property type="evidence" value="ECO:0007669"/>
    <property type="project" value="TreeGrafter"/>
</dbReference>
<evidence type="ECO:0000256" key="2">
    <source>
        <dbReference type="ARBA" id="ARBA00023125"/>
    </source>
</evidence>
<comment type="caution">
    <text evidence="5">The sequence shown here is derived from an EMBL/GenBank/DDBJ whole genome shotgun (WGS) entry which is preliminary data.</text>
</comment>
<evidence type="ECO:0000313" key="5">
    <source>
        <dbReference type="EMBL" id="EFH11288.1"/>
    </source>
</evidence>
<dbReference type="InterPro" id="IPR019887">
    <property type="entry name" value="Tscrpt_reg_AsnC/Lrp_C"/>
</dbReference>
<evidence type="ECO:0000256" key="1">
    <source>
        <dbReference type="ARBA" id="ARBA00023015"/>
    </source>
</evidence>
<dbReference type="InterPro" id="IPR036390">
    <property type="entry name" value="WH_DNA-bd_sf"/>
</dbReference>
<dbReference type="InterPro" id="IPR000485">
    <property type="entry name" value="AsnC-type_HTH_dom"/>
</dbReference>
<dbReference type="PROSITE" id="PS50956">
    <property type="entry name" value="HTH_ASNC_2"/>
    <property type="match status" value="1"/>
</dbReference>
<evidence type="ECO:0000259" key="4">
    <source>
        <dbReference type="PROSITE" id="PS50956"/>
    </source>
</evidence>
<keyword evidence="1" id="KW-0805">Transcription regulation</keyword>
<dbReference type="Gene3D" id="3.30.70.920">
    <property type="match status" value="1"/>
</dbReference>
<dbReference type="PRINTS" id="PR00033">
    <property type="entry name" value="HTHASNC"/>
</dbReference>
<dbReference type="Pfam" id="PF13412">
    <property type="entry name" value="HTH_24"/>
    <property type="match status" value="1"/>
</dbReference>
<feature type="domain" description="HTH asnC-type" evidence="4">
    <location>
        <begin position="16"/>
        <end position="77"/>
    </location>
</feature>
<organism evidence="5 6">
    <name type="scientific">Pseudoroseomonas cervicalis ATCC 49957</name>
    <dbReference type="NCBI Taxonomy" id="525371"/>
    <lineage>
        <taxon>Bacteria</taxon>
        <taxon>Pseudomonadati</taxon>
        <taxon>Pseudomonadota</taxon>
        <taxon>Alphaproteobacteria</taxon>
        <taxon>Acetobacterales</taxon>
        <taxon>Roseomonadaceae</taxon>
        <taxon>Roseomonas</taxon>
    </lineage>
</organism>
<reference evidence="5 6" key="1">
    <citation type="submission" date="2010-04" db="EMBL/GenBank/DDBJ databases">
        <authorList>
            <person name="Qin X."/>
            <person name="Bachman B."/>
            <person name="Battles P."/>
            <person name="Bell A."/>
            <person name="Bess C."/>
            <person name="Bickham C."/>
            <person name="Chaboub L."/>
            <person name="Chen D."/>
            <person name="Coyle M."/>
            <person name="Deiros D.R."/>
            <person name="Dinh H."/>
            <person name="Forbes L."/>
            <person name="Fowler G."/>
            <person name="Francisco L."/>
            <person name="Fu Q."/>
            <person name="Gubbala S."/>
            <person name="Hale W."/>
            <person name="Han Y."/>
            <person name="Hemphill L."/>
            <person name="Highlander S.K."/>
            <person name="Hirani K."/>
            <person name="Hogues M."/>
            <person name="Jackson L."/>
            <person name="Jakkamsetti A."/>
            <person name="Javaid M."/>
            <person name="Jiang H."/>
            <person name="Korchina V."/>
            <person name="Kovar C."/>
            <person name="Lara F."/>
            <person name="Lee S."/>
            <person name="Mata R."/>
            <person name="Mathew T."/>
            <person name="Moen C."/>
            <person name="Morales K."/>
            <person name="Munidasa M."/>
            <person name="Nazareth L."/>
            <person name="Ngo R."/>
            <person name="Nguyen L."/>
            <person name="Okwuonu G."/>
            <person name="Ongeri F."/>
            <person name="Patil S."/>
            <person name="Petrosino J."/>
            <person name="Pham C."/>
            <person name="Pham P."/>
            <person name="Pu L.-L."/>
            <person name="Puazo M."/>
            <person name="Raj R."/>
            <person name="Reid J."/>
            <person name="Rouhana J."/>
            <person name="Saada N."/>
            <person name="Shang Y."/>
            <person name="Simmons D."/>
            <person name="Thornton R."/>
            <person name="Warren J."/>
            <person name="Weissenberger G."/>
            <person name="Zhang J."/>
            <person name="Zhang L."/>
            <person name="Zhou C."/>
            <person name="Zhu D."/>
            <person name="Muzny D."/>
            <person name="Worley K."/>
            <person name="Gibbs R."/>
        </authorList>
    </citation>
    <scope>NUCLEOTIDE SEQUENCE [LARGE SCALE GENOMIC DNA]</scope>
    <source>
        <strain evidence="5 6">ATCC 49957</strain>
    </source>
</reference>
<proteinExistence type="predicted"/>
<keyword evidence="3" id="KW-0804">Transcription</keyword>
<name>D5RN21_9PROT</name>
<dbReference type="SUPFAM" id="SSF54909">
    <property type="entry name" value="Dimeric alpha+beta barrel"/>
    <property type="match status" value="1"/>
</dbReference>
<protein>
    <submittedName>
        <fullName evidence="5">Transcriptional regulator, AsnC family</fullName>
    </submittedName>
</protein>
<dbReference type="SUPFAM" id="SSF46785">
    <property type="entry name" value="Winged helix' DNA-binding domain"/>
    <property type="match status" value="1"/>
</dbReference>
<evidence type="ECO:0000256" key="3">
    <source>
        <dbReference type="ARBA" id="ARBA00023163"/>
    </source>
</evidence>
<keyword evidence="6" id="KW-1185">Reference proteome</keyword>
<evidence type="ECO:0000313" key="6">
    <source>
        <dbReference type="Proteomes" id="UP000005324"/>
    </source>
</evidence>
<dbReference type="Gene3D" id="1.10.10.10">
    <property type="entry name" value="Winged helix-like DNA-binding domain superfamily/Winged helix DNA-binding domain"/>
    <property type="match status" value="1"/>
</dbReference>
<dbReference type="Proteomes" id="UP000005324">
    <property type="component" value="Unassembled WGS sequence"/>
</dbReference>
<dbReference type="GO" id="GO:0043200">
    <property type="term" value="P:response to amino acid"/>
    <property type="evidence" value="ECO:0007669"/>
    <property type="project" value="TreeGrafter"/>
</dbReference>
<dbReference type="InterPro" id="IPR011008">
    <property type="entry name" value="Dimeric_a/b-barrel"/>
</dbReference>
<dbReference type="InterPro" id="IPR019888">
    <property type="entry name" value="Tscrpt_reg_AsnC-like"/>
</dbReference>
<dbReference type="EMBL" id="ADVL01000426">
    <property type="protein sequence ID" value="EFH11288.1"/>
    <property type="molecule type" value="Genomic_DNA"/>
</dbReference>
<dbReference type="SMART" id="SM00344">
    <property type="entry name" value="HTH_ASNC"/>
    <property type="match status" value="1"/>
</dbReference>
<dbReference type="AlphaFoldDB" id="D5RN21"/>
<sequence>MDHAWRARIMHGSVELDGFDLRLLAALQEEARLTNQQLGERIGLSASQCSRRRGALEAAGLIRGYRAELAAEPLGLRVLAFIQVTLSAHSGENSRRFRAFLDSVEEVQEAYALTGDTDYLLKACVTDLAALSRLVNEVLLAHDSVARLRSSIVLERLKQSARLPLGALRRPGG</sequence>
<dbReference type="HOGENOM" id="CLU_091233_0_3_5"/>
<dbReference type="InterPro" id="IPR036388">
    <property type="entry name" value="WH-like_DNA-bd_sf"/>
</dbReference>
<accession>D5RN21</accession>
<gene>
    <name evidence="5" type="primary">lrp4</name>
    <name evidence="5" type="ORF">HMPREF0731_2482</name>
</gene>
<keyword evidence="2" id="KW-0238">DNA-binding</keyword>
<dbReference type="GO" id="GO:0043565">
    <property type="term" value="F:sequence-specific DNA binding"/>
    <property type="evidence" value="ECO:0007669"/>
    <property type="project" value="InterPro"/>
</dbReference>